<feature type="transmembrane region" description="Helical" evidence="1">
    <location>
        <begin position="42"/>
        <end position="60"/>
    </location>
</feature>
<accession>F7ZEN1</accession>
<dbReference type="AlphaFoldDB" id="F7ZEN1"/>
<keyword evidence="1" id="KW-1133">Transmembrane helix</keyword>
<organism evidence="2 3">
    <name type="scientific">Roseobacter litoralis (strain ATCC 49566 / DSM 6996 / JCM 21268 / NBRC 15278 / OCh 149)</name>
    <dbReference type="NCBI Taxonomy" id="391595"/>
    <lineage>
        <taxon>Bacteria</taxon>
        <taxon>Pseudomonadati</taxon>
        <taxon>Pseudomonadota</taxon>
        <taxon>Alphaproteobacteria</taxon>
        <taxon>Rhodobacterales</taxon>
        <taxon>Roseobacteraceae</taxon>
        <taxon>Roseobacter</taxon>
    </lineage>
</organism>
<gene>
    <name evidence="2" type="ordered locus">RLO149_c040290</name>
</gene>
<evidence type="ECO:0000313" key="2">
    <source>
        <dbReference type="EMBL" id="AEI95927.1"/>
    </source>
</evidence>
<proteinExistence type="predicted"/>
<dbReference type="STRING" id="391595.RLO149_c040290"/>
<dbReference type="InterPro" id="IPR032531">
    <property type="entry name" value="DUF4956"/>
</dbReference>
<keyword evidence="1" id="KW-0812">Transmembrane</keyword>
<dbReference type="EMBL" id="CP002623">
    <property type="protein sequence ID" value="AEI95927.1"/>
    <property type="molecule type" value="Genomic_DNA"/>
</dbReference>
<dbReference type="HOGENOM" id="CLU_2540484_0_0_5"/>
<name>F7ZEN1_ROSLO</name>
<sequence>MAPVRSWHSFTLLSEQITKIEVSYFFGSLTIAVNCSIQRTTLPFVITVVVSVLLAAYLVGHPRILKSVDGLNTTLDKVGRRSV</sequence>
<dbReference type="eggNOG" id="ENOG502ZZ8Z">
    <property type="taxonomic scope" value="Bacteria"/>
</dbReference>
<dbReference type="Proteomes" id="UP000001353">
    <property type="component" value="Chromosome"/>
</dbReference>
<evidence type="ECO:0000313" key="3">
    <source>
        <dbReference type="Proteomes" id="UP000001353"/>
    </source>
</evidence>
<protein>
    <submittedName>
        <fullName evidence="2">Uncharacterized protein</fullName>
    </submittedName>
</protein>
<keyword evidence="1" id="KW-0472">Membrane</keyword>
<dbReference type="KEGG" id="rli:RLO149_c040290"/>
<dbReference type="Pfam" id="PF16316">
    <property type="entry name" value="DUF4956"/>
    <property type="match status" value="1"/>
</dbReference>
<keyword evidence="3" id="KW-1185">Reference proteome</keyword>
<reference evidence="2 3" key="1">
    <citation type="journal article" date="2011" name="BMC Genomics">
        <title>Comparative genome analysis and genome-guided physiological analysis of Roseobacter litoralis.</title>
        <authorList>
            <person name="Kalhoefer D."/>
            <person name="Thole S."/>
            <person name="Voget S."/>
            <person name="Lehmann R."/>
            <person name="Liesegang H."/>
            <person name="Wollher A."/>
            <person name="Daniel R."/>
            <person name="Simon M."/>
            <person name="Brinkhoff T."/>
        </authorList>
    </citation>
    <scope>NUCLEOTIDE SEQUENCE [LARGE SCALE GENOMIC DNA]</scope>
    <source>
        <strain evidence="3">ATCC 49566 / DSM 6996 / JCM 21268 / NBRC 15278 / OCh 149</strain>
    </source>
</reference>
<evidence type="ECO:0000256" key="1">
    <source>
        <dbReference type="SAM" id="Phobius"/>
    </source>
</evidence>